<keyword evidence="1" id="KW-0812">Transmembrane</keyword>
<reference evidence="2" key="1">
    <citation type="submission" date="2021-01" db="EMBL/GenBank/DDBJ databases">
        <authorList>
            <person name="Corre E."/>
            <person name="Pelletier E."/>
            <person name="Niang G."/>
            <person name="Scheremetjew M."/>
            <person name="Finn R."/>
            <person name="Kale V."/>
            <person name="Holt S."/>
            <person name="Cochrane G."/>
            <person name="Meng A."/>
            <person name="Brown T."/>
            <person name="Cohen L."/>
        </authorList>
    </citation>
    <scope>NUCLEOTIDE SEQUENCE</scope>
    <source>
        <strain evidence="2">CCMP1594</strain>
    </source>
</reference>
<proteinExistence type="predicted"/>
<name>A0A7S4L9U1_9EUGL</name>
<evidence type="ECO:0000313" key="2">
    <source>
        <dbReference type="EMBL" id="CAE0815890.1"/>
    </source>
</evidence>
<dbReference type="EMBL" id="HBJA01077147">
    <property type="protein sequence ID" value="CAE0815890.1"/>
    <property type="molecule type" value="Transcribed_RNA"/>
</dbReference>
<keyword evidence="1" id="KW-0472">Membrane</keyword>
<sequence length="128" mass="14385">MPHLPAHKARVVTLECAWLTLYASWDGQQCSSFHVTHADPQIEWCGNWSDDWRVLQRVASLPPTGKCGREGLAGSCFIMLFVFLVLVFCIVAMTFEMMMLPSILRIKVTLPCLPQTFLRQAPRTACGS</sequence>
<protein>
    <submittedName>
        <fullName evidence="2">Uncharacterized protein</fullName>
    </submittedName>
</protein>
<feature type="transmembrane region" description="Helical" evidence="1">
    <location>
        <begin position="72"/>
        <end position="95"/>
    </location>
</feature>
<dbReference type="AlphaFoldDB" id="A0A7S4L9U1"/>
<evidence type="ECO:0000256" key="1">
    <source>
        <dbReference type="SAM" id="Phobius"/>
    </source>
</evidence>
<keyword evidence="1" id="KW-1133">Transmembrane helix</keyword>
<accession>A0A7S4L9U1</accession>
<gene>
    <name evidence="2" type="ORF">EGYM00163_LOCUS27049</name>
</gene>
<organism evidence="2">
    <name type="scientific">Eutreptiella gymnastica</name>
    <dbReference type="NCBI Taxonomy" id="73025"/>
    <lineage>
        <taxon>Eukaryota</taxon>
        <taxon>Discoba</taxon>
        <taxon>Euglenozoa</taxon>
        <taxon>Euglenida</taxon>
        <taxon>Spirocuta</taxon>
        <taxon>Euglenophyceae</taxon>
        <taxon>Eutreptiales</taxon>
        <taxon>Eutreptiaceae</taxon>
        <taxon>Eutreptiella</taxon>
    </lineage>
</organism>